<evidence type="ECO:0000256" key="1">
    <source>
        <dbReference type="SAM" id="MobiDB-lite"/>
    </source>
</evidence>
<reference evidence="2 3" key="1">
    <citation type="journal article" date="2019" name="Commun. Biol.">
        <title>The bagworm genome reveals a unique fibroin gene that provides high tensile strength.</title>
        <authorList>
            <person name="Kono N."/>
            <person name="Nakamura H."/>
            <person name="Ohtoshi R."/>
            <person name="Tomita M."/>
            <person name="Numata K."/>
            <person name="Arakawa K."/>
        </authorList>
    </citation>
    <scope>NUCLEOTIDE SEQUENCE [LARGE SCALE GENOMIC DNA]</scope>
</reference>
<organism evidence="2 3">
    <name type="scientific">Eumeta variegata</name>
    <name type="common">Bagworm moth</name>
    <name type="synonym">Eumeta japonica</name>
    <dbReference type="NCBI Taxonomy" id="151549"/>
    <lineage>
        <taxon>Eukaryota</taxon>
        <taxon>Metazoa</taxon>
        <taxon>Ecdysozoa</taxon>
        <taxon>Arthropoda</taxon>
        <taxon>Hexapoda</taxon>
        <taxon>Insecta</taxon>
        <taxon>Pterygota</taxon>
        <taxon>Neoptera</taxon>
        <taxon>Endopterygota</taxon>
        <taxon>Lepidoptera</taxon>
        <taxon>Glossata</taxon>
        <taxon>Ditrysia</taxon>
        <taxon>Tineoidea</taxon>
        <taxon>Psychidae</taxon>
        <taxon>Oiketicinae</taxon>
        <taxon>Eumeta</taxon>
    </lineage>
</organism>
<feature type="compositionally biased region" description="Pro residues" evidence="1">
    <location>
        <begin position="129"/>
        <end position="138"/>
    </location>
</feature>
<name>A0A4C1T9J0_EUMVA</name>
<dbReference type="Proteomes" id="UP000299102">
    <property type="component" value="Unassembled WGS sequence"/>
</dbReference>
<proteinExistence type="predicted"/>
<gene>
    <name evidence="2" type="ORF">EVAR_5426_1</name>
</gene>
<sequence length="157" mass="16839">MDSLENDLASKHDDLDIFEAKPHTFKRSIQTLNPPRRPLEGGGSPTAVVVRATITSGAGNLRRVGVQLINRSENRAEIARCTASGAWAAGPAQGGRRGSAAAEPRLDARTAPHRTRANALHAPAATRPPAAPPRPPPIAGEFRQRLDMFTCEPNRPF</sequence>
<evidence type="ECO:0000313" key="2">
    <source>
        <dbReference type="EMBL" id="GBP10835.1"/>
    </source>
</evidence>
<comment type="caution">
    <text evidence="2">The sequence shown here is derived from an EMBL/GenBank/DDBJ whole genome shotgun (WGS) entry which is preliminary data.</text>
</comment>
<accession>A0A4C1T9J0</accession>
<evidence type="ECO:0000313" key="3">
    <source>
        <dbReference type="Proteomes" id="UP000299102"/>
    </source>
</evidence>
<dbReference type="AlphaFoldDB" id="A0A4C1T9J0"/>
<keyword evidence="3" id="KW-1185">Reference proteome</keyword>
<protein>
    <submittedName>
        <fullName evidence="2">Uncharacterized protein</fullName>
    </submittedName>
</protein>
<feature type="region of interest" description="Disordered" evidence="1">
    <location>
        <begin position="84"/>
        <end position="141"/>
    </location>
</feature>
<dbReference type="EMBL" id="BGZK01000043">
    <property type="protein sequence ID" value="GBP10835.1"/>
    <property type="molecule type" value="Genomic_DNA"/>
</dbReference>